<dbReference type="FunFam" id="2.30.29.170:FF:000002">
    <property type="entry name" value="EF-hand domain (C-terminal) containing 1"/>
    <property type="match status" value="1"/>
</dbReference>
<accession>A0A9D4UAL6</accession>
<dbReference type="Gene3D" id="2.30.29.170">
    <property type="match status" value="3"/>
</dbReference>
<feature type="domain" description="DM10" evidence="8">
    <location>
        <begin position="84"/>
        <end position="188"/>
    </location>
</feature>
<dbReference type="PANTHER" id="PTHR12086">
    <property type="entry name" value="EF-HAND DOMAIN C-TERMINAL CONTAINING PROTEIN"/>
    <property type="match status" value="1"/>
</dbReference>
<dbReference type="Pfam" id="PF06565">
    <property type="entry name" value="DM10_dom"/>
    <property type="match status" value="3"/>
</dbReference>
<evidence type="ECO:0000313" key="10">
    <source>
        <dbReference type="Proteomes" id="UP000886520"/>
    </source>
</evidence>
<evidence type="ECO:0000256" key="3">
    <source>
        <dbReference type="ARBA" id="ARBA00022490"/>
    </source>
</evidence>
<comment type="subcellular location">
    <subcellularLocation>
        <location evidence="1">Cell projection</location>
        <location evidence="1">Cilium</location>
    </subcellularLocation>
    <subcellularLocation>
        <location evidence="2">Cytoplasm</location>
        <location evidence="2">Cytoskeleton</location>
    </subcellularLocation>
</comment>
<dbReference type="GO" id="GO:0072686">
    <property type="term" value="C:mitotic spindle"/>
    <property type="evidence" value="ECO:0007669"/>
    <property type="project" value="TreeGrafter"/>
</dbReference>
<protein>
    <recommendedName>
        <fullName evidence="8">DM10 domain-containing protein</fullName>
    </recommendedName>
</protein>
<dbReference type="GO" id="GO:0005930">
    <property type="term" value="C:axoneme"/>
    <property type="evidence" value="ECO:0007669"/>
    <property type="project" value="TreeGrafter"/>
</dbReference>
<name>A0A9D4UAL6_ADICA</name>
<evidence type="ECO:0000256" key="6">
    <source>
        <dbReference type="ARBA" id="ARBA00023273"/>
    </source>
</evidence>
<dbReference type="SMART" id="SM00676">
    <property type="entry name" value="DM10"/>
    <property type="match status" value="3"/>
</dbReference>
<dbReference type="EMBL" id="JABFUD020000021">
    <property type="protein sequence ID" value="KAI5063481.1"/>
    <property type="molecule type" value="Genomic_DNA"/>
</dbReference>
<gene>
    <name evidence="9" type="ORF">GOP47_0022028</name>
</gene>
<keyword evidence="3" id="KW-0963">Cytoplasm</keyword>
<feature type="domain" description="DM10" evidence="8">
    <location>
        <begin position="229"/>
        <end position="346"/>
    </location>
</feature>
<evidence type="ECO:0000256" key="4">
    <source>
        <dbReference type="ARBA" id="ARBA00022737"/>
    </source>
</evidence>
<dbReference type="PROSITE" id="PS51336">
    <property type="entry name" value="DM10"/>
    <property type="match status" value="3"/>
</dbReference>
<reference evidence="9" key="1">
    <citation type="submission" date="2021-01" db="EMBL/GenBank/DDBJ databases">
        <title>Adiantum capillus-veneris genome.</title>
        <authorList>
            <person name="Fang Y."/>
            <person name="Liao Q."/>
        </authorList>
    </citation>
    <scope>NUCLEOTIDE SEQUENCE</scope>
    <source>
        <strain evidence="9">H3</strain>
        <tissue evidence="9">Leaf</tissue>
    </source>
</reference>
<sequence length="613" mass="71300">MAGDLPAFSFCHPPEQPRKKSQNLNFSDGYPEVRDPEVRHKQRIALAESLKDYYDADHEAVDEDGNPTRSAADELPAPKWLKYDRQVLRFYCYFKESVDERREENFRVRKCTIYFYLEDGTLHISEPRQMNSGIVQGTFLKRHKVPKAGGGYITVSDFSLGEDITIYDRTFRICTCDTFSRRYLLKHGFNIGREEDFPGEPLSTYKESLKKHPLRTHKDFPNKQFLENDGKVLRFFAVWDDRESVYGDRRPYVLHYFLADDTIEILEINERNSGRHSFPMLLRRCQLPREIPSDLLGKNMGSDAFPKSAFYKETDLHVGSYIRVYNRDMLLHDCDEFTRNFYKSKYKIPDDMLEHVDVQEPAPVLARMEMPPHNGFGSEEDSKQNCISLIPKTPYKDFNKILGLDGKVLCFSARFAEDENHKVVPQDVGRLFVFQYYLADDTISIYEPPCRNSGIQGGKFLSREPAPPKWHGKGPYKPQDMFVGARIHVHDRIFELLRADEWTLNWMEDHKEQYPMSDYTLVKTKLEKQLKELPNSENECQTLRSGLSSADFTLKTASLSSTDKIFDLLRKAGVDMTLHELVTIERHLYRALAGAKDSKTSTLLQEMLLRLLH</sequence>
<dbReference type="FunFam" id="2.30.29.170:FF:000001">
    <property type="entry name" value="EF-hand domain containing 1"/>
    <property type="match status" value="1"/>
</dbReference>
<feature type="region of interest" description="Disordered" evidence="7">
    <location>
        <begin position="1"/>
        <end position="33"/>
    </location>
</feature>
<evidence type="ECO:0000259" key="8">
    <source>
        <dbReference type="PROSITE" id="PS51336"/>
    </source>
</evidence>
<evidence type="ECO:0000256" key="7">
    <source>
        <dbReference type="SAM" id="MobiDB-lite"/>
    </source>
</evidence>
<dbReference type="AlphaFoldDB" id="A0A9D4UAL6"/>
<dbReference type="GO" id="GO:0043014">
    <property type="term" value="F:alpha-tubulin binding"/>
    <property type="evidence" value="ECO:0007669"/>
    <property type="project" value="TreeGrafter"/>
</dbReference>
<keyword evidence="5" id="KW-0206">Cytoskeleton</keyword>
<evidence type="ECO:0000313" key="9">
    <source>
        <dbReference type="EMBL" id="KAI5063481.1"/>
    </source>
</evidence>
<dbReference type="InterPro" id="IPR040193">
    <property type="entry name" value="EFHC1/EFHC2/EFHB"/>
</dbReference>
<keyword evidence="4" id="KW-0677">Repeat</keyword>
<organism evidence="9 10">
    <name type="scientific">Adiantum capillus-veneris</name>
    <name type="common">Maidenhair fern</name>
    <dbReference type="NCBI Taxonomy" id="13818"/>
    <lineage>
        <taxon>Eukaryota</taxon>
        <taxon>Viridiplantae</taxon>
        <taxon>Streptophyta</taxon>
        <taxon>Embryophyta</taxon>
        <taxon>Tracheophyta</taxon>
        <taxon>Polypodiopsida</taxon>
        <taxon>Polypodiidae</taxon>
        <taxon>Polypodiales</taxon>
        <taxon>Pteridineae</taxon>
        <taxon>Pteridaceae</taxon>
        <taxon>Vittarioideae</taxon>
        <taxon>Adiantum</taxon>
    </lineage>
</organism>
<proteinExistence type="predicted"/>
<evidence type="ECO:0000256" key="1">
    <source>
        <dbReference type="ARBA" id="ARBA00004138"/>
    </source>
</evidence>
<evidence type="ECO:0000256" key="5">
    <source>
        <dbReference type="ARBA" id="ARBA00023212"/>
    </source>
</evidence>
<dbReference type="GO" id="GO:0007052">
    <property type="term" value="P:mitotic spindle organization"/>
    <property type="evidence" value="ECO:0007669"/>
    <property type="project" value="TreeGrafter"/>
</dbReference>
<dbReference type="GO" id="GO:0000281">
    <property type="term" value="P:mitotic cytokinesis"/>
    <property type="evidence" value="ECO:0007669"/>
    <property type="project" value="TreeGrafter"/>
</dbReference>
<comment type="caution">
    <text evidence="9">The sequence shown here is derived from an EMBL/GenBank/DDBJ whole genome shotgun (WGS) entry which is preliminary data.</text>
</comment>
<keyword evidence="10" id="KW-1185">Reference proteome</keyword>
<dbReference type="GO" id="GO:0060285">
    <property type="term" value="P:cilium-dependent cell motility"/>
    <property type="evidence" value="ECO:0007669"/>
    <property type="project" value="TreeGrafter"/>
</dbReference>
<dbReference type="FunFam" id="2.30.29.170:FF:000004">
    <property type="entry name" value="EF-hand domain containing 2"/>
    <property type="match status" value="1"/>
</dbReference>
<dbReference type="PANTHER" id="PTHR12086:SF9">
    <property type="entry name" value="EF-HAND DOMAIN-CONTAINING PROTEIN 1"/>
    <property type="match status" value="1"/>
</dbReference>
<feature type="domain" description="DM10" evidence="8">
    <location>
        <begin position="405"/>
        <end position="511"/>
    </location>
</feature>
<keyword evidence="6" id="KW-0966">Cell projection</keyword>
<evidence type="ECO:0000256" key="2">
    <source>
        <dbReference type="ARBA" id="ARBA00004245"/>
    </source>
</evidence>
<dbReference type="InterPro" id="IPR006602">
    <property type="entry name" value="DM10_dom"/>
</dbReference>
<dbReference type="Proteomes" id="UP000886520">
    <property type="component" value="Chromosome 21"/>
</dbReference>
<dbReference type="OrthoDB" id="1860376at2759"/>